<dbReference type="Proteomes" id="UP000634011">
    <property type="component" value="Unassembled WGS sequence"/>
</dbReference>
<accession>A0A923KJL1</accession>
<dbReference type="AlphaFoldDB" id="A0A923KJL1"/>
<dbReference type="Pfam" id="PF00497">
    <property type="entry name" value="SBP_bac_3"/>
    <property type="match status" value="1"/>
</dbReference>
<evidence type="ECO:0000259" key="3">
    <source>
        <dbReference type="Pfam" id="PF00497"/>
    </source>
</evidence>
<dbReference type="PANTHER" id="PTHR35936:SF25">
    <property type="entry name" value="ABC TRANSPORTER SUBSTRATE-BINDING PROTEIN"/>
    <property type="match status" value="1"/>
</dbReference>
<organism evidence="4 5">
    <name type="scientific">Undibacterium jejuense</name>
    <dbReference type="NCBI Taxonomy" id="1344949"/>
    <lineage>
        <taxon>Bacteria</taxon>
        <taxon>Pseudomonadati</taxon>
        <taxon>Pseudomonadota</taxon>
        <taxon>Betaproteobacteria</taxon>
        <taxon>Burkholderiales</taxon>
        <taxon>Oxalobacteraceae</taxon>
        <taxon>Undibacterium</taxon>
    </lineage>
</organism>
<feature type="domain" description="Solute-binding protein family 3/N-terminal" evidence="3">
    <location>
        <begin position="27"/>
        <end position="246"/>
    </location>
</feature>
<feature type="chain" id="PRO_5037755264" evidence="2">
    <location>
        <begin position="22"/>
        <end position="251"/>
    </location>
</feature>
<sequence length="251" mass="28397">MRIIAIFVSLLLTCTCGVTNAAVLNACGGDNNWPPMSYVTNQTQFVKGISAEILRNIFPNKINIKLLPWARCLYQAQSQLDVDIVMSVFRTPDREQTFLFSKPYMSLTPSYLYSKKRFSSPPLKILSDLNNYKICALHGASTLYTNLPPQKIDSGATNYTSLLKKIDRTYCDIVVDMREVFAGFSALELLQIDERQYQILRIPETNKYALQFAVSKTHPQAEEIIDSLNQGLNQLIKSGDLNNLIEREGIQ</sequence>
<evidence type="ECO:0000256" key="2">
    <source>
        <dbReference type="SAM" id="SignalP"/>
    </source>
</evidence>
<dbReference type="RefSeq" id="WP_186910701.1">
    <property type="nucleotide sequence ID" value="NZ_JACOFV010000001.1"/>
</dbReference>
<evidence type="ECO:0000313" key="4">
    <source>
        <dbReference type="EMBL" id="MBC3860775.1"/>
    </source>
</evidence>
<gene>
    <name evidence="4" type="ORF">H8K32_01585</name>
</gene>
<keyword evidence="1 2" id="KW-0732">Signal</keyword>
<comment type="caution">
    <text evidence="4">The sequence shown here is derived from an EMBL/GenBank/DDBJ whole genome shotgun (WGS) entry which is preliminary data.</text>
</comment>
<dbReference type="EMBL" id="JACOFV010000001">
    <property type="protein sequence ID" value="MBC3860775.1"/>
    <property type="molecule type" value="Genomic_DNA"/>
</dbReference>
<keyword evidence="5" id="KW-1185">Reference proteome</keyword>
<dbReference type="Gene3D" id="3.40.190.10">
    <property type="entry name" value="Periplasmic binding protein-like II"/>
    <property type="match status" value="2"/>
</dbReference>
<dbReference type="InterPro" id="IPR001638">
    <property type="entry name" value="Solute-binding_3/MltF_N"/>
</dbReference>
<dbReference type="SUPFAM" id="SSF53850">
    <property type="entry name" value="Periplasmic binding protein-like II"/>
    <property type="match status" value="1"/>
</dbReference>
<feature type="signal peptide" evidence="2">
    <location>
        <begin position="1"/>
        <end position="21"/>
    </location>
</feature>
<proteinExistence type="predicted"/>
<evidence type="ECO:0000256" key="1">
    <source>
        <dbReference type="ARBA" id="ARBA00022729"/>
    </source>
</evidence>
<protein>
    <submittedName>
        <fullName evidence="4">Transporter substrate-binding domain-containing protein</fullName>
    </submittedName>
</protein>
<evidence type="ECO:0000313" key="5">
    <source>
        <dbReference type="Proteomes" id="UP000634011"/>
    </source>
</evidence>
<name>A0A923KJL1_9BURK</name>
<reference evidence="4" key="1">
    <citation type="submission" date="2020-08" db="EMBL/GenBank/DDBJ databases">
        <title>Novel species isolated from subtropical streams in China.</title>
        <authorList>
            <person name="Lu H."/>
        </authorList>
    </citation>
    <scope>NUCLEOTIDE SEQUENCE</scope>
    <source>
        <strain evidence="4">KACC 12607</strain>
    </source>
</reference>
<dbReference type="PANTHER" id="PTHR35936">
    <property type="entry name" value="MEMBRANE-BOUND LYTIC MUREIN TRANSGLYCOSYLASE F"/>
    <property type="match status" value="1"/>
</dbReference>